<keyword evidence="3" id="KW-1185">Reference proteome</keyword>
<evidence type="ECO:0000259" key="1">
    <source>
        <dbReference type="Pfam" id="PF01592"/>
    </source>
</evidence>
<dbReference type="GO" id="GO:0051536">
    <property type="term" value="F:iron-sulfur cluster binding"/>
    <property type="evidence" value="ECO:0007669"/>
    <property type="project" value="InterPro"/>
</dbReference>
<dbReference type="EMBL" id="BJMV01000002">
    <property type="protein sequence ID" value="GEB84903.1"/>
    <property type="molecule type" value="Genomic_DNA"/>
</dbReference>
<feature type="domain" description="NIF system FeS cluster assembly NifU N-terminal" evidence="1">
    <location>
        <begin position="9"/>
        <end position="92"/>
    </location>
</feature>
<evidence type="ECO:0000313" key="2">
    <source>
        <dbReference type="EMBL" id="GEB84903.1"/>
    </source>
</evidence>
<proteinExistence type="predicted"/>
<dbReference type="InterPro" id="IPR002871">
    <property type="entry name" value="NIF_FeS_clus_asmbl_NifU_N"/>
</dbReference>
<reference evidence="2 3" key="1">
    <citation type="submission" date="2019-06" db="EMBL/GenBank/DDBJ databases">
        <title>Whole genome shotgun sequence of Acetobacter peroxydans NBRC 13755.</title>
        <authorList>
            <person name="Hosoyama A."/>
            <person name="Uohara A."/>
            <person name="Ohji S."/>
            <person name="Ichikawa N."/>
        </authorList>
    </citation>
    <scope>NUCLEOTIDE SEQUENCE [LARGE SCALE GENOMIC DNA]</scope>
    <source>
        <strain evidence="2 3">NBRC 13755</strain>
    </source>
</reference>
<dbReference type="AlphaFoldDB" id="A0A4Y3TT51"/>
<dbReference type="OrthoDB" id="9804157at2"/>
<evidence type="ECO:0000313" key="3">
    <source>
        <dbReference type="Proteomes" id="UP000317730"/>
    </source>
</evidence>
<gene>
    <name evidence="2" type="ORF">APE01nite_07000</name>
</gene>
<dbReference type="Proteomes" id="UP000317730">
    <property type="component" value="Unassembled WGS sequence"/>
</dbReference>
<accession>A0A4Y3TT51</accession>
<dbReference type="Pfam" id="PF01592">
    <property type="entry name" value="NifU_N"/>
    <property type="match status" value="1"/>
</dbReference>
<protein>
    <submittedName>
        <fullName evidence="2">Iron-sulfur cluster assembly scaffold protein</fullName>
    </submittedName>
</protein>
<dbReference type="Gene3D" id="3.90.1010.10">
    <property type="match status" value="1"/>
</dbReference>
<name>A0A4Y3TT51_9PROT</name>
<dbReference type="CDD" id="cd06664">
    <property type="entry name" value="IscU_like"/>
    <property type="match status" value="1"/>
</dbReference>
<dbReference type="GO" id="GO:0016226">
    <property type="term" value="P:iron-sulfur cluster assembly"/>
    <property type="evidence" value="ECO:0007669"/>
    <property type="project" value="InterPro"/>
</dbReference>
<dbReference type="GO" id="GO:0005506">
    <property type="term" value="F:iron ion binding"/>
    <property type="evidence" value="ECO:0007669"/>
    <property type="project" value="InterPro"/>
</dbReference>
<dbReference type="SUPFAM" id="SSF82649">
    <property type="entry name" value="SufE/NifU"/>
    <property type="match status" value="1"/>
</dbReference>
<sequence>MNGAAQDLYDRQIVERARNPLYAGELPVPDLQGEGRNPLCGDRTRLDITLEGHHISQIRHRTRGCALCIAAADMLAERLGGCGLEEARAVGARFSAMLVAPDDPAETTVQKAAKRIENPPEGIPSLGGMEPLMAVRFHKARIRCVELPWVALKEALAHVRV</sequence>
<organism evidence="2 3">
    <name type="scientific">Acetobacter peroxydans</name>
    <dbReference type="NCBI Taxonomy" id="104098"/>
    <lineage>
        <taxon>Bacteria</taxon>
        <taxon>Pseudomonadati</taxon>
        <taxon>Pseudomonadota</taxon>
        <taxon>Alphaproteobacteria</taxon>
        <taxon>Acetobacterales</taxon>
        <taxon>Acetobacteraceae</taxon>
        <taxon>Acetobacter</taxon>
    </lineage>
</organism>
<comment type="caution">
    <text evidence="2">The sequence shown here is derived from an EMBL/GenBank/DDBJ whole genome shotgun (WGS) entry which is preliminary data.</text>
</comment>
<dbReference type="RefSeq" id="WP_141374822.1">
    <property type="nucleotide sequence ID" value="NZ_BAPL01000030.1"/>
</dbReference>